<reference evidence="2 3" key="1">
    <citation type="journal article" date="2021" name="Sci. Rep.">
        <title>The genome of the diatom Chaetoceros tenuissimus carries an ancient integrated fragment of an extant virus.</title>
        <authorList>
            <person name="Hongo Y."/>
            <person name="Kimura K."/>
            <person name="Takaki Y."/>
            <person name="Yoshida Y."/>
            <person name="Baba S."/>
            <person name="Kobayashi G."/>
            <person name="Nagasaki K."/>
            <person name="Hano T."/>
            <person name="Tomaru Y."/>
        </authorList>
    </citation>
    <scope>NUCLEOTIDE SEQUENCE [LARGE SCALE GENOMIC DNA]</scope>
    <source>
        <strain evidence="2 3">NIES-3715</strain>
    </source>
</reference>
<name>A0AAD3D1G8_9STRA</name>
<keyword evidence="3" id="KW-1185">Reference proteome</keyword>
<dbReference type="PANTHER" id="PTHR46586">
    <property type="entry name" value="ANKYRIN REPEAT-CONTAINING PROTEIN"/>
    <property type="match status" value="1"/>
</dbReference>
<evidence type="ECO:0000313" key="3">
    <source>
        <dbReference type="Proteomes" id="UP001054902"/>
    </source>
</evidence>
<dbReference type="AlphaFoldDB" id="A0AAD3D1G8"/>
<sequence>MSNVKRAKVAHNSDKKKQAEQPSVSIIDLPNDVLKHCFSFIPGQYISVGPVCKHFYRNYSTVGIDDSMLVLSTEVLFKIGQNRRTTADAVASAIDLTEYAFVNNAPQDFMSRVYCKAAMKGRKDILECANIFGLPLKEITENDSTVREKELIVRVVEEGNLEMLKYVDKFCAGISSLGLHNIYRLAKEKKHLHILEWIILEKKEELPFGGDHHVSTFKALRYLQGKSNPMEKNPDLTRNLFSEAAKIGDIEMMEYCHNKNCPVPFDIYSDALINEDKASALKTLKWLHQYDYPLEASACATAAKSDNLEALKWARDNGCPWDGETLAFSSLNGNFEMIDYCIQNDCPIDTSACYYAMKNDSDAKALETLKYLRQHSCPWDEHTCGDAALNGNVNTLLWAKRNGCPFTVESFYKVVMCGHPSVIEEVLRDEEYDFSDASFREETFIAAFETDNVSLVIEKLKLLNKYGCQWSASTSRDAAMYGKLRVLQWLRYKGCSLDKDTCTGAVRSGKIEIIKYVHENAGCELSKEAYAFCIHVEGLDAFILPDRIPRKVRSTHDEILAYLVHRDCPKIEDSDWNVARRVSLPLTRLPE</sequence>
<dbReference type="Gene3D" id="1.25.40.20">
    <property type="entry name" value="Ankyrin repeat-containing domain"/>
    <property type="match status" value="1"/>
</dbReference>
<dbReference type="PANTHER" id="PTHR46586:SF3">
    <property type="entry name" value="ANKYRIN REPEAT-CONTAINING PROTEIN"/>
    <property type="match status" value="1"/>
</dbReference>
<dbReference type="SUPFAM" id="SSF140860">
    <property type="entry name" value="Pseudo ankyrin repeat-like"/>
    <property type="match status" value="2"/>
</dbReference>
<dbReference type="Proteomes" id="UP001054902">
    <property type="component" value="Unassembled WGS sequence"/>
</dbReference>
<dbReference type="InterPro" id="IPR036770">
    <property type="entry name" value="Ankyrin_rpt-contain_sf"/>
</dbReference>
<organism evidence="2 3">
    <name type="scientific">Chaetoceros tenuissimus</name>
    <dbReference type="NCBI Taxonomy" id="426638"/>
    <lineage>
        <taxon>Eukaryota</taxon>
        <taxon>Sar</taxon>
        <taxon>Stramenopiles</taxon>
        <taxon>Ochrophyta</taxon>
        <taxon>Bacillariophyta</taxon>
        <taxon>Coscinodiscophyceae</taxon>
        <taxon>Chaetocerotophycidae</taxon>
        <taxon>Chaetocerotales</taxon>
        <taxon>Chaetocerotaceae</taxon>
        <taxon>Chaetoceros</taxon>
    </lineage>
</organism>
<evidence type="ECO:0000256" key="1">
    <source>
        <dbReference type="SAM" id="MobiDB-lite"/>
    </source>
</evidence>
<dbReference type="InterPro" id="IPR052050">
    <property type="entry name" value="SecEffector_AnkRepeat"/>
</dbReference>
<feature type="region of interest" description="Disordered" evidence="1">
    <location>
        <begin position="1"/>
        <end position="22"/>
    </location>
</feature>
<dbReference type="EMBL" id="BLLK01000047">
    <property type="protein sequence ID" value="GFH55041.1"/>
    <property type="molecule type" value="Genomic_DNA"/>
</dbReference>
<gene>
    <name evidence="2" type="ORF">CTEN210_11517</name>
</gene>
<evidence type="ECO:0000313" key="2">
    <source>
        <dbReference type="EMBL" id="GFH55041.1"/>
    </source>
</evidence>
<proteinExistence type="predicted"/>
<accession>A0AAD3D1G8</accession>
<comment type="caution">
    <text evidence="2">The sequence shown here is derived from an EMBL/GenBank/DDBJ whole genome shotgun (WGS) entry which is preliminary data.</text>
</comment>
<protein>
    <submittedName>
        <fullName evidence="2">Uncharacterized protein</fullName>
    </submittedName>
</protein>